<organism evidence="4 5">
    <name type="scientific">Anaerostipes rhamnosivorans</name>
    <dbReference type="NCBI Taxonomy" id="1229621"/>
    <lineage>
        <taxon>Bacteria</taxon>
        <taxon>Bacillati</taxon>
        <taxon>Bacillota</taxon>
        <taxon>Clostridia</taxon>
        <taxon>Lachnospirales</taxon>
        <taxon>Lachnospiraceae</taxon>
        <taxon>Anaerostipes</taxon>
    </lineage>
</organism>
<evidence type="ECO:0000256" key="2">
    <source>
        <dbReference type="SAM" id="Phobius"/>
    </source>
</evidence>
<gene>
    <name evidence="4" type="ORF">AR1Y2_2909</name>
</gene>
<dbReference type="GO" id="GO:0016787">
    <property type="term" value="F:hydrolase activity"/>
    <property type="evidence" value="ECO:0007669"/>
    <property type="project" value="UniProtKB-KW"/>
</dbReference>
<dbReference type="RefSeq" id="WP_024726561.1">
    <property type="nucleotide sequence ID" value="NZ_CP040058.1"/>
</dbReference>
<dbReference type="GO" id="GO:0051301">
    <property type="term" value="P:cell division"/>
    <property type="evidence" value="ECO:0007669"/>
    <property type="project" value="UniProtKB-KW"/>
</dbReference>
<reference evidence="4 5" key="1">
    <citation type="submission" date="2019-05" db="EMBL/GenBank/DDBJ databases">
        <title>Complete genome sequencing of Anaerostipes rhamnosivorans.</title>
        <authorList>
            <person name="Bui T.P.N."/>
            <person name="de Vos W.M."/>
        </authorList>
    </citation>
    <scope>NUCLEOTIDE SEQUENCE [LARGE SCALE GENOMIC DNA]</scope>
    <source>
        <strain evidence="4 5">1y2</strain>
    </source>
</reference>
<dbReference type="InterPro" id="IPR029322">
    <property type="entry name" value="DUF4474"/>
</dbReference>
<dbReference type="Proteomes" id="UP000298653">
    <property type="component" value="Chromosome"/>
</dbReference>
<name>A0A4P8IK10_9FIRM</name>
<keyword evidence="2" id="KW-0812">Transmembrane</keyword>
<dbReference type="Pfam" id="PF14751">
    <property type="entry name" value="DUF4474"/>
    <property type="match status" value="1"/>
</dbReference>
<keyword evidence="2" id="KW-1133">Transmembrane helix</keyword>
<keyword evidence="4" id="KW-0131">Cell cycle</keyword>
<keyword evidence="2" id="KW-0472">Membrane</keyword>
<dbReference type="OrthoDB" id="1863351at2"/>
<protein>
    <submittedName>
        <fullName evidence="4">Cell division protein FtsH</fullName>
        <ecNumber evidence="4">3.4.24.-</ecNumber>
    </submittedName>
</protein>
<dbReference type="KEGG" id="arf:AR1Y2_2909"/>
<evidence type="ECO:0000313" key="5">
    <source>
        <dbReference type="Proteomes" id="UP000298653"/>
    </source>
</evidence>
<sequence>MLATPIIIIAAVVIIAVLAVVIVWRIRSRRFRPNANKRQQQMELNADLKEAGFAYEINGDYFYSLMDCWQREVGYCRLYDEGAPLFNMIMDCEPITFSYGGKRWLIELWKGQYGITTGGEIGIYNTEREDIDHEKFQGTFYENIRDDERLPMSYVLKRNGKVILRRKDVHWWLTGFKLGEFSEPDSLVMDASITFPNREMRDVFIDSLRNLGYRKREFSVRRNTVRIHYTTPHSVQPEARDGLQEAVVQKTNRNNCRLYEFSTEKYSDTLDKVEYIKAIMPELYAIFVDSLYTKGLYGAFEWIKDWLIGKRPDPRPPKPPRPPEPPCSQDPSCPQGPVCHLCYPSPPKRECKPHDCRCQNTDSCDDCKGQKEE</sequence>
<evidence type="ECO:0000313" key="4">
    <source>
        <dbReference type="EMBL" id="QCP36363.1"/>
    </source>
</evidence>
<dbReference type="AlphaFoldDB" id="A0A4P8IK10"/>
<feature type="domain" description="DUF4474" evidence="3">
    <location>
        <begin position="45"/>
        <end position="284"/>
    </location>
</feature>
<dbReference type="EMBL" id="CP040058">
    <property type="protein sequence ID" value="QCP36363.1"/>
    <property type="molecule type" value="Genomic_DNA"/>
</dbReference>
<keyword evidence="5" id="KW-1185">Reference proteome</keyword>
<feature type="region of interest" description="Disordered" evidence="1">
    <location>
        <begin position="349"/>
        <end position="373"/>
    </location>
</feature>
<keyword evidence="4" id="KW-0378">Hydrolase</keyword>
<feature type="region of interest" description="Disordered" evidence="1">
    <location>
        <begin position="313"/>
        <end position="334"/>
    </location>
</feature>
<feature type="transmembrane region" description="Helical" evidence="2">
    <location>
        <begin position="6"/>
        <end position="24"/>
    </location>
</feature>
<feature type="compositionally biased region" description="Pro residues" evidence="1">
    <location>
        <begin position="317"/>
        <end position="328"/>
    </location>
</feature>
<evidence type="ECO:0000259" key="3">
    <source>
        <dbReference type="Pfam" id="PF14751"/>
    </source>
</evidence>
<accession>A0A4P8IK10</accession>
<evidence type="ECO:0000256" key="1">
    <source>
        <dbReference type="SAM" id="MobiDB-lite"/>
    </source>
</evidence>
<keyword evidence="4" id="KW-0132">Cell division</keyword>
<proteinExistence type="predicted"/>
<dbReference type="EC" id="3.4.24.-" evidence="4"/>